<feature type="region of interest" description="Disordered" evidence="1">
    <location>
        <begin position="144"/>
        <end position="168"/>
    </location>
</feature>
<feature type="compositionally biased region" description="Polar residues" evidence="1">
    <location>
        <begin position="8"/>
        <end position="25"/>
    </location>
</feature>
<evidence type="ECO:0000256" key="1">
    <source>
        <dbReference type="SAM" id="MobiDB-lite"/>
    </source>
</evidence>
<feature type="compositionally biased region" description="Pro residues" evidence="1">
    <location>
        <begin position="341"/>
        <end position="352"/>
    </location>
</feature>
<comment type="caution">
    <text evidence="2">The sequence shown here is derived from an EMBL/GenBank/DDBJ whole genome shotgun (WGS) entry which is preliminary data.</text>
</comment>
<feature type="compositionally biased region" description="Low complexity" evidence="1">
    <location>
        <begin position="223"/>
        <end position="238"/>
    </location>
</feature>
<proteinExistence type="predicted"/>
<evidence type="ECO:0000313" key="2">
    <source>
        <dbReference type="EMBL" id="CAG8763252.1"/>
    </source>
</evidence>
<feature type="compositionally biased region" description="Polar residues" evidence="1">
    <location>
        <begin position="149"/>
        <end position="162"/>
    </location>
</feature>
<dbReference type="OrthoDB" id="2398759at2759"/>
<feature type="compositionally biased region" description="Low complexity" evidence="1">
    <location>
        <begin position="363"/>
        <end position="372"/>
    </location>
</feature>
<dbReference type="EMBL" id="CAJVQA010020366">
    <property type="protein sequence ID" value="CAG8763252.1"/>
    <property type="molecule type" value="Genomic_DNA"/>
</dbReference>
<gene>
    <name evidence="2" type="ORF">CPELLU_LOCUS15446</name>
</gene>
<feature type="region of interest" description="Disordered" evidence="1">
    <location>
        <begin position="313"/>
        <end position="372"/>
    </location>
</feature>
<name>A0A9N9J3F9_9GLOM</name>
<reference evidence="2" key="1">
    <citation type="submission" date="2021-06" db="EMBL/GenBank/DDBJ databases">
        <authorList>
            <person name="Kallberg Y."/>
            <person name="Tangrot J."/>
            <person name="Rosling A."/>
        </authorList>
    </citation>
    <scope>NUCLEOTIDE SEQUENCE</scope>
    <source>
        <strain evidence="2">FL966</strain>
    </source>
</reference>
<feature type="compositionally biased region" description="Polar residues" evidence="1">
    <location>
        <begin position="313"/>
        <end position="340"/>
    </location>
</feature>
<evidence type="ECO:0000313" key="3">
    <source>
        <dbReference type="Proteomes" id="UP000789759"/>
    </source>
</evidence>
<sequence>MTDVADSRSASLVDSASDSESITDCQQEKSDEINVASDISSNMGDIVGNGITIKITADDAAIVSADATDDRQNNDGAVSIDSQDDYEARAFKSQFDEISNISRMLENAKTNNSNRYHGSPGRVHPGFSSPNYLLPQRRVNVRSHHRSFSHPNLPTTRNTPQNKRSHGSFYPGHHRLASLPYTGVPYPGFGQDEDLPLNFDDPLSDDSSYARFGFKSDSDWDISSPMSSTPGYPSSPSSIDPFTSLPLSPNSIMHSFLDDDELAEKQLMLEEERMILQMRRQELDNAIYKLHYQNFDSSLNHSLSSLIETRYKLSQTPPQTKGSSSTTPSLSRQTSFSKNLSPPPPRFQPIGPPLKKSNACDHSVSSTMSSSAPSHSTFSLFSKSPGLSLNHPFLPTVNEQRLSSNINEVLDDDKLNEFPMFGYPLTPSSTPPKNDDRDFLPSLHLSANHFNPKIWSNNNDADFTVVSPRSKSLRSLPKRDYYSAPTTPNYYTPPTPQFNRSPQHTLSPLSTGQFARASPLYSSPVDERDELWHGDEAFNPILTPPEISPMNKVSPSINNENNLFNKNNSCHHFHNVVHPKLFSQTHKTGGDFFSLVSNQNTSDSHYNGLTHDKGMRVNGLYKLEVM</sequence>
<dbReference type="Proteomes" id="UP000789759">
    <property type="component" value="Unassembled WGS sequence"/>
</dbReference>
<organism evidence="2 3">
    <name type="scientific">Cetraspora pellucida</name>
    <dbReference type="NCBI Taxonomy" id="1433469"/>
    <lineage>
        <taxon>Eukaryota</taxon>
        <taxon>Fungi</taxon>
        <taxon>Fungi incertae sedis</taxon>
        <taxon>Mucoromycota</taxon>
        <taxon>Glomeromycotina</taxon>
        <taxon>Glomeromycetes</taxon>
        <taxon>Diversisporales</taxon>
        <taxon>Gigasporaceae</taxon>
        <taxon>Cetraspora</taxon>
    </lineage>
</organism>
<feature type="region of interest" description="Disordered" evidence="1">
    <location>
        <begin position="1"/>
        <end position="29"/>
    </location>
</feature>
<protein>
    <submittedName>
        <fullName evidence="2">22768_t:CDS:1</fullName>
    </submittedName>
</protein>
<feature type="compositionally biased region" description="Polar residues" evidence="1">
    <location>
        <begin position="497"/>
        <end position="510"/>
    </location>
</feature>
<accession>A0A9N9J3F9</accession>
<dbReference type="AlphaFoldDB" id="A0A9N9J3F9"/>
<keyword evidence="3" id="KW-1185">Reference proteome</keyword>
<feature type="region of interest" description="Disordered" evidence="1">
    <location>
        <begin position="474"/>
        <end position="510"/>
    </location>
</feature>
<feature type="region of interest" description="Disordered" evidence="1">
    <location>
        <begin position="222"/>
        <end position="243"/>
    </location>
</feature>